<organism evidence="4">
    <name type="scientific">Lepeophtheirus salmonis</name>
    <name type="common">Salmon louse</name>
    <name type="synonym">Caligus salmonis</name>
    <dbReference type="NCBI Taxonomy" id="72036"/>
    <lineage>
        <taxon>Eukaryota</taxon>
        <taxon>Metazoa</taxon>
        <taxon>Ecdysozoa</taxon>
        <taxon>Arthropoda</taxon>
        <taxon>Crustacea</taxon>
        <taxon>Multicrustacea</taxon>
        <taxon>Hexanauplia</taxon>
        <taxon>Copepoda</taxon>
        <taxon>Siphonostomatoida</taxon>
        <taxon>Caligidae</taxon>
        <taxon>Lepeophtheirus</taxon>
    </lineage>
</organism>
<dbReference type="EMBL" id="HG994580">
    <property type="protein sequence ID" value="CAF2761519.1"/>
    <property type="molecule type" value="Genomic_DNA"/>
</dbReference>
<keyword evidence="2" id="KW-1133">Transmembrane helix</keyword>
<keyword evidence="2" id="KW-0472">Membrane</keyword>
<sequence length="201" mass="22763">MDMSNNRLYLRNYSIYQNDRILFNDTTTLEDISSANRPIFIGSFNQPFLNSLVPFLVTFYLFVIFTCLNTIYRYIVTDQDNHSNSNTPVIRNRGMNNNTTVGNVTPPPSYSIFIDSGESILIPPPYKMVLPYIYSSNGNPSSISPSNSITSINEANDVPPSYCITCHTIQTEPLTIFPPPSIIEEESDKSDLNEEEESQYT</sequence>
<keyword evidence="2" id="KW-0812">Transmembrane</keyword>
<reference evidence="3" key="2">
    <citation type="submission" date="2021-02" db="EMBL/GenBank/DDBJ databases">
        <authorList>
            <person name="Bekaert M."/>
        </authorList>
    </citation>
    <scope>NUCLEOTIDE SEQUENCE</scope>
    <source>
        <strain evidence="3">IoA-00</strain>
    </source>
</reference>
<feature type="compositionally biased region" description="Acidic residues" evidence="1">
    <location>
        <begin position="183"/>
        <end position="201"/>
    </location>
</feature>
<name>A0A0K2UEX0_LEPSM</name>
<reference evidence="4" key="1">
    <citation type="submission" date="2014-05" db="EMBL/GenBank/DDBJ databases">
        <authorList>
            <person name="Chronopoulou M."/>
        </authorList>
    </citation>
    <scope>NUCLEOTIDE SEQUENCE</scope>
    <source>
        <tissue evidence="4">Whole organism</tissue>
    </source>
</reference>
<accession>A0A0K2UEX0</accession>
<dbReference type="Proteomes" id="UP000675881">
    <property type="component" value="Chromosome 1"/>
</dbReference>
<feature type="region of interest" description="Disordered" evidence="1">
    <location>
        <begin position="178"/>
        <end position="201"/>
    </location>
</feature>
<gene>
    <name evidence="3" type="ORF">LSAA_1272</name>
</gene>
<evidence type="ECO:0000313" key="4">
    <source>
        <dbReference type="EMBL" id="CDW36610.1"/>
    </source>
</evidence>
<dbReference type="AlphaFoldDB" id="A0A0K2UEX0"/>
<evidence type="ECO:0000313" key="3">
    <source>
        <dbReference type="EMBL" id="CAF2761519.1"/>
    </source>
</evidence>
<protein>
    <submittedName>
        <fullName evidence="3">(salmon louse) hypothetical protein</fullName>
    </submittedName>
</protein>
<dbReference type="EMBL" id="HACA01019249">
    <property type="protein sequence ID" value="CDW36610.1"/>
    <property type="molecule type" value="Transcribed_RNA"/>
</dbReference>
<feature type="transmembrane region" description="Helical" evidence="2">
    <location>
        <begin position="52"/>
        <end position="72"/>
    </location>
</feature>
<evidence type="ECO:0000313" key="5">
    <source>
        <dbReference type="Proteomes" id="UP000675881"/>
    </source>
</evidence>
<evidence type="ECO:0000256" key="2">
    <source>
        <dbReference type="SAM" id="Phobius"/>
    </source>
</evidence>
<keyword evidence="5" id="KW-1185">Reference proteome</keyword>
<proteinExistence type="predicted"/>
<evidence type="ECO:0000256" key="1">
    <source>
        <dbReference type="SAM" id="MobiDB-lite"/>
    </source>
</evidence>